<dbReference type="PROSITE" id="PS51257">
    <property type="entry name" value="PROKAR_LIPOPROTEIN"/>
    <property type="match status" value="1"/>
</dbReference>
<protein>
    <submittedName>
        <fullName evidence="1">Uncharacterized protein</fullName>
    </submittedName>
</protein>
<evidence type="ECO:0000313" key="1">
    <source>
        <dbReference type="EMBL" id="KYG63147.1"/>
    </source>
</evidence>
<dbReference type="AlphaFoldDB" id="A0A150WHX8"/>
<gene>
    <name evidence="1" type="ORF">AZI86_15680</name>
</gene>
<accession>A0A150WHX8</accession>
<dbReference type="RefSeq" id="WP_061836222.1">
    <property type="nucleotide sequence ID" value="NZ_LUKE01000004.1"/>
</dbReference>
<comment type="caution">
    <text evidence="1">The sequence shown here is derived from an EMBL/GenBank/DDBJ whole genome shotgun (WGS) entry which is preliminary data.</text>
</comment>
<name>A0A150WHX8_BDEBC</name>
<keyword evidence="2" id="KW-1185">Reference proteome</keyword>
<sequence>MRVSPVSSIIYKFFLVFGLLLTGCTERAMQIEFLAKNILSSYEFKATNAINDTDIPPANDVVPFQVECSKSVIDAEVFDTSTQSFKKLKELDTNATFDCVENQTASFSLTYSQVGAVANPVAAGDQRRNIQVRLTVKNLTGEVNTYQKNFSAFFAAPAVTILTASNINASSGTGAAGTSYNVTGTCDVRSGHVTVSIPFATAQTVSCSASGTYTADLVTTAALTDGTVTLSVKHASGAPYYAYGSASKDIVIDRTLPALSITSPTSSGYVTSADVTNGKYSVSGTCETGLTVTVTSNPTASATTSCVNGAFTALMDVVQGSVNLTASQTDSAGNVGSSSRTIGVDTIGPDAFTISGIRSSNTDSFSDLSVDNILTDTLPQIHYTAAAGADNGYEIKIRQVGSSGALGAEVCSQTASNVGTSVNMTNCTLAMLTQGATYQIYIVANDPHGNKTSASNDGYQFTVNYPLPRLTNNLTFTNIAAGVYAPLDTEIGIDLVFDRPVRITSGTPYIVLNTVSGGRTIAMTSLNGTNKRTIRFTYKVAAGEFATPLNFKTLAITGNIVDDRTGISANLTIPSGLVVAGTNAFNVDTVAPPSVTNLSLSSVRPFYNESPIINFTVPADINGSALTVRVVITGSNTNATFGAVSSGTRMTGLNLDRGSLYTVNVYTIDPAGNLSTAATSTFTSFACPNNFLYVYDATYAPTPFCIAPVEARGPVTAVRFDSGSYTTAPIEASYNQATQTGSGCKSLSPAANYDLPTHAEWNAVANIIASRGDNWMRGTVGGSLTTNYVYLGVTGASSGSGEPIVVGSPCYPGTCGSTPDRRVHYLPAIGSGALQELWDFSGNMYELQKGADTTRYETLNYSVGNPIAGLLQNTHGGTQSCSVLSPNIFPYYCGFGSINFNCSELSNVAACSGTQTTVAYPYILRGGSKTSSRSYSPEGNQQVNNAGIFASYRMTDSSSVPALQGFRCVYHP</sequence>
<dbReference type="InterPro" id="IPR013783">
    <property type="entry name" value="Ig-like_fold"/>
</dbReference>
<evidence type="ECO:0000313" key="2">
    <source>
        <dbReference type="Proteomes" id="UP000075320"/>
    </source>
</evidence>
<dbReference type="EMBL" id="LUKE01000004">
    <property type="protein sequence ID" value="KYG63147.1"/>
    <property type="molecule type" value="Genomic_DNA"/>
</dbReference>
<reference evidence="1 2" key="1">
    <citation type="submission" date="2016-03" db="EMBL/GenBank/DDBJ databases">
        <authorList>
            <person name="Ploux O."/>
        </authorList>
    </citation>
    <scope>NUCLEOTIDE SEQUENCE [LARGE SCALE GENOMIC DNA]</scope>
    <source>
        <strain evidence="1 2">R0</strain>
    </source>
</reference>
<organism evidence="1 2">
    <name type="scientific">Bdellovibrio bacteriovorus</name>
    <dbReference type="NCBI Taxonomy" id="959"/>
    <lineage>
        <taxon>Bacteria</taxon>
        <taxon>Pseudomonadati</taxon>
        <taxon>Bdellovibrionota</taxon>
        <taxon>Bdellovibrionia</taxon>
        <taxon>Bdellovibrionales</taxon>
        <taxon>Pseudobdellovibrionaceae</taxon>
        <taxon>Bdellovibrio</taxon>
    </lineage>
</organism>
<dbReference type="Proteomes" id="UP000075320">
    <property type="component" value="Unassembled WGS sequence"/>
</dbReference>
<dbReference type="Gene3D" id="2.60.40.10">
    <property type="entry name" value="Immunoglobulins"/>
    <property type="match status" value="2"/>
</dbReference>
<dbReference type="OrthoDB" id="5287267at2"/>
<proteinExistence type="predicted"/>